<sequence>MLHFIVSDHPFARRAMADLRKRLAWEQEPFAVRVWGPGAQVGAVTAALKGPDTRHGVIFLVDAALFPLLYAPPPWLVPLLQANRTQLIVPLEVPKAVLPRDLAAVQQVGWDAPWLDALHKNSHGPNDREPPATHTEVRVLNALLDALLGPRAPERWFVSHAKADGDAFAVTVQHKLADYGLAAFYDAAAIKAGEDWATSLRQNAGRGMLIVLQSDAYASRPWCQTEMLTAKRQDLPIIVGLMHRRGESRSFPHSGNLRTVALPPSPGAADHAALILIAAALRETLSLACWRGSLDPAQTAGYTILSRPPEPARLVGGEALSLAYLYPDPPLGADELAIVQAVAPNACFKTPQELL</sequence>
<dbReference type="Pfam" id="PF13676">
    <property type="entry name" value="TIR_2"/>
    <property type="match status" value="1"/>
</dbReference>
<dbReference type="EMBL" id="NOXS01000019">
    <property type="protein sequence ID" value="OYQ21884.1"/>
    <property type="molecule type" value="Genomic_DNA"/>
</dbReference>
<dbReference type="Gene3D" id="3.40.50.10140">
    <property type="entry name" value="Toll/interleukin-1 receptor homology (TIR) domain"/>
    <property type="match status" value="1"/>
</dbReference>
<reference evidence="2 3" key="1">
    <citation type="submission" date="2017-07" db="EMBL/GenBank/DDBJ databases">
        <title>Elstera cyanobacteriorum sp. nov., a novel bacterium isolated from cyanobacterial aggregates in a eutrophic lake.</title>
        <authorList>
            <person name="Cai H."/>
        </authorList>
    </citation>
    <scope>NUCLEOTIDE SEQUENCE [LARGE SCALE GENOMIC DNA]</scope>
    <source>
        <strain evidence="2 3">TH019</strain>
    </source>
</reference>
<evidence type="ECO:0000259" key="1">
    <source>
        <dbReference type="Pfam" id="PF13676"/>
    </source>
</evidence>
<proteinExistence type="predicted"/>
<dbReference type="InterPro" id="IPR000157">
    <property type="entry name" value="TIR_dom"/>
</dbReference>
<keyword evidence="3" id="KW-1185">Reference proteome</keyword>
<gene>
    <name evidence="2" type="ORF">CHR90_00910</name>
</gene>
<dbReference type="InterPro" id="IPR035897">
    <property type="entry name" value="Toll_tir_struct_dom_sf"/>
</dbReference>
<accession>A0A255XZR1</accession>
<comment type="caution">
    <text evidence="2">The sequence shown here is derived from an EMBL/GenBank/DDBJ whole genome shotgun (WGS) entry which is preliminary data.</text>
</comment>
<protein>
    <recommendedName>
        <fullName evidence="1">TIR domain-containing protein</fullName>
    </recommendedName>
</protein>
<organism evidence="2 3">
    <name type="scientific">Elstera cyanobacteriorum</name>
    <dbReference type="NCBI Taxonomy" id="2022747"/>
    <lineage>
        <taxon>Bacteria</taxon>
        <taxon>Pseudomonadati</taxon>
        <taxon>Pseudomonadota</taxon>
        <taxon>Alphaproteobacteria</taxon>
        <taxon>Rhodospirillales</taxon>
        <taxon>Rhodospirillaceae</taxon>
        <taxon>Elstera</taxon>
    </lineage>
</organism>
<feature type="domain" description="TIR" evidence="1">
    <location>
        <begin position="157"/>
        <end position="242"/>
    </location>
</feature>
<dbReference type="Proteomes" id="UP000216361">
    <property type="component" value="Unassembled WGS sequence"/>
</dbReference>
<name>A0A255XZR1_9PROT</name>
<dbReference type="AlphaFoldDB" id="A0A255XZR1"/>
<dbReference type="GO" id="GO:0007165">
    <property type="term" value="P:signal transduction"/>
    <property type="evidence" value="ECO:0007669"/>
    <property type="project" value="InterPro"/>
</dbReference>
<evidence type="ECO:0000313" key="3">
    <source>
        <dbReference type="Proteomes" id="UP000216361"/>
    </source>
</evidence>
<evidence type="ECO:0000313" key="2">
    <source>
        <dbReference type="EMBL" id="OYQ21884.1"/>
    </source>
</evidence>
<dbReference type="SUPFAM" id="SSF52200">
    <property type="entry name" value="Toll/Interleukin receptor TIR domain"/>
    <property type="match status" value="1"/>
</dbReference>